<dbReference type="PRINTS" id="PR00086">
    <property type="entry name" value="LLDHDRGNASE"/>
</dbReference>
<dbReference type="RefSeq" id="WP_121229090.1">
    <property type="nucleotide sequence ID" value="NZ_JBIUBA010000003.1"/>
</dbReference>
<dbReference type="InterPro" id="IPR036291">
    <property type="entry name" value="NAD(P)-bd_dom_sf"/>
</dbReference>
<evidence type="ECO:0000313" key="7">
    <source>
        <dbReference type="Proteomes" id="UP000272729"/>
    </source>
</evidence>
<dbReference type="EMBL" id="RBXR01000001">
    <property type="protein sequence ID" value="RKT74425.1"/>
    <property type="molecule type" value="Genomic_DNA"/>
</dbReference>
<feature type="binding site" evidence="4">
    <location>
        <begin position="7"/>
        <end position="13"/>
    </location>
    <ligand>
        <name>NAD(+)</name>
        <dbReference type="ChEBI" id="CHEBI:57540"/>
    </ligand>
</feature>
<dbReference type="SUPFAM" id="SSF56327">
    <property type="entry name" value="LDH C-terminal domain-like"/>
    <property type="match status" value="1"/>
</dbReference>
<protein>
    <submittedName>
        <fullName evidence="6">L-lactate dehydrogenase</fullName>
    </submittedName>
</protein>
<dbReference type="GO" id="GO:0006089">
    <property type="term" value="P:lactate metabolic process"/>
    <property type="evidence" value="ECO:0007669"/>
    <property type="project" value="TreeGrafter"/>
</dbReference>
<keyword evidence="7" id="KW-1185">Reference proteome</keyword>
<evidence type="ECO:0000256" key="3">
    <source>
        <dbReference type="PIRSR" id="PIRSR000102-1"/>
    </source>
</evidence>
<feature type="active site" description="Proton acceptor" evidence="3">
    <location>
        <position position="168"/>
    </location>
</feature>
<evidence type="ECO:0000256" key="2">
    <source>
        <dbReference type="ARBA" id="ARBA00023027"/>
    </source>
</evidence>
<dbReference type="OrthoDB" id="9802969at2"/>
<evidence type="ECO:0000256" key="1">
    <source>
        <dbReference type="ARBA" id="ARBA00023002"/>
    </source>
</evidence>
<sequence length="297" mass="31078">MRIGVFGAAGAVGGAVAAAVVAQGLAGEVVLVDRAADGVACTAMDLGVLAAGSAPVRVRVGTAAELAGCEVVVLTASVPHRDGALRSEFLTANSAVLRELADALSGWRGTLLVVTNPVDVLCLIASRLLPDATVLGYALNDSWRLAEAIGLVTGRAGSRIRAWSLGGHGEHMVPLFDRVLADGVRLELAEGRRAQVLDWIDGWYGRWQRLRTGRTSALATGAGVARVLEALTGTREVVVPVIVRLRGEYGLEDTCLAIPTRLRDGRAVVARWRLTPDDLVALRQAGAAITRMADRAA</sequence>
<feature type="binding site" evidence="4">
    <location>
        <begin position="114"/>
        <end position="116"/>
    </location>
    <ligand>
        <name>NAD(+)</name>
        <dbReference type="ChEBI" id="CHEBI:57540"/>
    </ligand>
</feature>
<feature type="binding site" evidence="4">
    <location>
        <position position="33"/>
    </location>
    <ligand>
        <name>NAD(+)</name>
        <dbReference type="ChEBI" id="CHEBI:57540"/>
    </ligand>
</feature>
<dbReference type="Gene3D" id="3.40.50.720">
    <property type="entry name" value="NAD(P)-binding Rossmann-like Domain"/>
    <property type="match status" value="1"/>
</dbReference>
<dbReference type="SUPFAM" id="SSF51735">
    <property type="entry name" value="NAD(P)-binding Rossmann-fold domains"/>
    <property type="match status" value="1"/>
</dbReference>
<accession>A0A495XMJ5</accession>
<dbReference type="PANTHER" id="PTHR43128">
    <property type="entry name" value="L-2-HYDROXYCARBOXYLATE DEHYDROGENASE (NAD(P)(+))"/>
    <property type="match status" value="1"/>
</dbReference>
<dbReference type="Gene3D" id="3.90.110.10">
    <property type="entry name" value="Lactate dehydrogenase/glycoside hydrolase, family 4, C-terminal"/>
    <property type="match status" value="1"/>
</dbReference>
<dbReference type="Pfam" id="PF00056">
    <property type="entry name" value="Ldh_1_N"/>
    <property type="match status" value="1"/>
</dbReference>
<reference evidence="6 7" key="1">
    <citation type="submission" date="2018-10" db="EMBL/GenBank/DDBJ databases">
        <title>Sequencing the genomes of 1000 actinobacteria strains.</title>
        <authorList>
            <person name="Klenk H.-P."/>
        </authorList>
    </citation>
    <scope>NUCLEOTIDE SEQUENCE [LARGE SCALE GENOMIC DNA]</scope>
    <source>
        <strain evidence="6 7">DSM 43911</strain>
    </source>
</reference>
<dbReference type="Proteomes" id="UP000272729">
    <property type="component" value="Unassembled WGS sequence"/>
</dbReference>
<dbReference type="InterPro" id="IPR001236">
    <property type="entry name" value="Lactate/malate_DH_N"/>
</dbReference>
<gene>
    <name evidence="6" type="ORF">DFJ66_7781</name>
</gene>
<evidence type="ECO:0000313" key="6">
    <source>
        <dbReference type="EMBL" id="RKT74425.1"/>
    </source>
</evidence>
<dbReference type="AlphaFoldDB" id="A0A495XMJ5"/>
<feature type="binding site" evidence="4">
    <location>
        <position position="93"/>
    </location>
    <ligand>
        <name>NAD(+)</name>
        <dbReference type="ChEBI" id="CHEBI:57540"/>
    </ligand>
</feature>
<dbReference type="PANTHER" id="PTHR43128:SF16">
    <property type="entry name" value="L-LACTATE DEHYDROGENASE"/>
    <property type="match status" value="1"/>
</dbReference>
<comment type="caution">
    <text evidence="6">The sequence shown here is derived from an EMBL/GenBank/DDBJ whole genome shotgun (WGS) entry which is preliminary data.</text>
</comment>
<dbReference type="PIRSF" id="PIRSF000102">
    <property type="entry name" value="Lac_mal_DH"/>
    <property type="match status" value="1"/>
</dbReference>
<keyword evidence="1" id="KW-0560">Oxidoreductase</keyword>
<organism evidence="6 7">
    <name type="scientific">Saccharothrix variisporea</name>
    <dbReference type="NCBI Taxonomy" id="543527"/>
    <lineage>
        <taxon>Bacteria</taxon>
        <taxon>Bacillati</taxon>
        <taxon>Actinomycetota</taxon>
        <taxon>Actinomycetes</taxon>
        <taxon>Pseudonocardiales</taxon>
        <taxon>Pseudonocardiaceae</taxon>
        <taxon>Saccharothrix</taxon>
    </lineage>
</organism>
<dbReference type="InterPro" id="IPR015955">
    <property type="entry name" value="Lactate_DH/Glyco_Ohase_4_C"/>
</dbReference>
<dbReference type="GO" id="GO:0004459">
    <property type="term" value="F:L-lactate dehydrogenase (NAD+) activity"/>
    <property type="evidence" value="ECO:0007669"/>
    <property type="project" value="TreeGrafter"/>
</dbReference>
<proteinExistence type="predicted"/>
<keyword evidence="2 4" id="KW-0520">NAD</keyword>
<evidence type="ECO:0000259" key="5">
    <source>
        <dbReference type="Pfam" id="PF00056"/>
    </source>
</evidence>
<feature type="domain" description="Lactate/malate dehydrogenase N-terminal" evidence="5">
    <location>
        <begin position="1"/>
        <end position="126"/>
    </location>
</feature>
<dbReference type="InterPro" id="IPR001557">
    <property type="entry name" value="L-lactate/malate_DH"/>
</dbReference>
<evidence type="ECO:0000256" key="4">
    <source>
        <dbReference type="PIRSR" id="PIRSR000102-3"/>
    </source>
</evidence>
<name>A0A495XMJ5_9PSEU</name>